<protein>
    <submittedName>
        <fullName evidence="2">Uncharacterized protein</fullName>
    </submittedName>
</protein>
<dbReference type="EMBL" id="KZ678134">
    <property type="protein sequence ID" value="PSN68018.1"/>
    <property type="molecule type" value="Genomic_DNA"/>
</dbReference>
<evidence type="ECO:0000256" key="1">
    <source>
        <dbReference type="SAM" id="MobiDB-lite"/>
    </source>
</evidence>
<gene>
    <name evidence="2" type="ORF">BS50DRAFT_355219</name>
</gene>
<dbReference type="Proteomes" id="UP000240883">
    <property type="component" value="Unassembled WGS sequence"/>
</dbReference>
<evidence type="ECO:0000313" key="3">
    <source>
        <dbReference type="Proteomes" id="UP000240883"/>
    </source>
</evidence>
<keyword evidence="3" id="KW-1185">Reference proteome</keyword>
<evidence type="ECO:0000313" key="2">
    <source>
        <dbReference type="EMBL" id="PSN68018.1"/>
    </source>
</evidence>
<organism evidence="2 3">
    <name type="scientific">Corynespora cassiicola Philippines</name>
    <dbReference type="NCBI Taxonomy" id="1448308"/>
    <lineage>
        <taxon>Eukaryota</taxon>
        <taxon>Fungi</taxon>
        <taxon>Dikarya</taxon>
        <taxon>Ascomycota</taxon>
        <taxon>Pezizomycotina</taxon>
        <taxon>Dothideomycetes</taxon>
        <taxon>Pleosporomycetidae</taxon>
        <taxon>Pleosporales</taxon>
        <taxon>Corynesporascaceae</taxon>
        <taxon>Corynespora</taxon>
    </lineage>
</organism>
<reference evidence="2 3" key="1">
    <citation type="journal article" date="2018" name="Front. Microbiol.">
        <title>Genome-Wide Analysis of Corynespora cassiicola Leaf Fall Disease Putative Effectors.</title>
        <authorList>
            <person name="Lopez D."/>
            <person name="Ribeiro S."/>
            <person name="Label P."/>
            <person name="Fumanal B."/>
            <person name="Venisse J.S."/>
            <person name="Kohler A."/>
            <person name="de Oliveira R.R."/>
            <person name="Labutti K."/>
            <person name="Lipzen A."/>
            <person name="Lail K."/>
            <person name="Bauer D."/>
            <person name="Ohm R.A."/>
            <person name="Barry K.W."/>
            <person name="Spatafora J."/>
            <person name="Grigoriev I.V."/>
            <person name="Martin F.M."/>
            <person name="Pujade-Renaud V."/>
        </authorList>
    </citation>
    <scope>NUCLEOTIDE SEQUENCE [LARGE SCALE GENOMIC DNA]</scope>
    <source>
        <strain evidence="2 3">Philippines</strain>
    </source>
</reference>
<accession>A0A2T2NSF9</accession>
<feature type="region of interest" description="Disordered" evidence="1">
    <location>
        <begin position="149"/>
        <end position="170"/>
    </location>
</feature>
<proteinExistence type="predicted"/>
<dbReference type="AlphaFoldDB" id="A0A2T2NSF9"/>
<sequence length="170" mass="18159">MLTQDGGERREPGADGAALEGLGAMHPTLRRFCLLEVPRLARCAFSALVCRALRNGQDFGVPRAELGDEKSNRAPSCARVRAGLPLRCAALRRALSHAASFACIDACVTMCGCLMRRFFLWQVAGLSWECGGGGGGRVMMGLASHADEDKQQQVSMRKHVTTSGGHLCLG</sequence>
<name>A0A2T2NSF9_CORCC</name>